<feature type="compositionally biased region" description="Polar residues" evidence="1">
    <location>
        <begin position="61"/>
        <end position="74"/>
    </location>
</feature>
<dbReference type="InterPro" id="IPR036465">
    <property type="entry name" value="vWFA_dom_sf"/>
</dbReference>
<proteinExistence type="predicted"/>
<keyword evidence="3" id="KW-1185">Reference proteome</keyword>
<evidence type="ECO:0000313" key="2">
    <source>
        <dbReference type="EMBL" id="TGZ78170.1"/>
    </source>
</evidence>
<dbReference type="PANTHER" id="PTHR34706:SF2">
    <property type="entry name" value="RFEF"/>
    <property type="match status" value="1"/>
</dbReference>
<sequence length="512" mass="56738">MTADNSGFQFDGKDLRDVHYNWVNGSFKQGRLPGPKLGRYVNKGVVRQRREMTYDQRSKKLAQTGTPEDVSITNMPVDPSKRPKTAPQIVIESAATGPAYDLIRYVYTKDPERGLRAKVSHLLLLCWRKKSDGSLGCTLEHYKTKGGEHLAKADNEPIELLPGDEKLPILQFTENDLARNGSASTEAIIKLDLNDLRKRIVIAAKAEKRMVDDQWVTEKPSPSPDSPGTEPDSSDQPKLAPKPGNPGNPSSGGLRESNSKQIQTAMYNLIHMLGLDTVYPKDRMDDIARKAAKNMIPALKELGLPDQAAGALLKVNLFETWFYCDDSGSMAGGRYRILCETVRRLAPIATKVVGNPVHLRFINNRNESLNNLNADSIADSIEAVRPGGGTPIGTNLASKIVKPLIERIKQRQLETPVVVTIITDGEPWGEDRDTLKNTVKECKEALQKCKFGGEGYGHSAVVFQIHYVGGEAEDYIEELEEEVGDIMFCNKQRLDDVIKSDDEVKSLNEQVC</sequence>
<dbReference type="PANTHER" id="PTHR34706">
    <property type="entry name" value="SLR1338 PROTEIN"/>
    <property type="match status" value="1"/>
</dbReference>
<feature type="compositionally biased region" description="Low complexity" evidence="1">
    <location>
        <begin position="241"/>
        <end position="253"/>
    </location>
</feature>
<reference evidence="2 3" key="1">
    <citation type="submission" date="2019-04" db="EMBL/GenBank/DDBJ databases">
        <title>Comparative genomics and transcriptomics to analyze fruiting body development in filamentous ascomycetes.</title>
        <authorList>
            <consortium name="DOE Joint Genome Institute"/>
            <person name="Lutkenhaus R."/>
            <person name="Traeger S."/>
            <person name="Breuer J."/>
            <person name="Kuo A."/>
            <person name="Lipzen A."/>
            <person name="Pangilinan J."/>
            <person name="Dilworth D."/>
            <person name="Sandor L."/>
            <person name="Poggeler S."/>
            <person name="Barry K."/>
            <person name="Grigoriev I.V."/>
            <person name="Nowrousian M."/>
        </authorList>
    </citation>
    <scope>NUCLEOTIDE SEQUENCE [LARGE SCALE GENOMIC DNA]</scope>
    <source>
        <strain evidence="2 3">CBS 389.68</strain>
    </source>
</reference>
<dbReference type="InParanoid" id="A0A4S2MM76"/>
<organism evidence="2 3">
    <name type="scientific">Ascodesmis nigricans</name>
    <dbReference type="NCBI Taxonomy" id="341454"/>
    <lineage>
        <taxon>Eukaryota</taxon>
        <taxon>Fungi</taxon>
        <taxon>Dikarya</taxon>
        <taxon>Ascomycota</taxon>
        <taxon>Pezizomycotina</taxon>
        <taxon>Pezizomycetes</taxon>
        <taxon>Pezizales</taxon>
        <taxon>Ascodesmidaceae</taxon>
        <taxon>Ascodesmis</taxon>
    </lineage>
</organism>
<accession>A0A4S2MM76</accession>
<dbReference type="AlphaFoldDB" id="A0A4S2MM76"/>
<feature type="region of interest" description="Disordered" evidence="1">
    <location>
        <begin position="211"/>
        <end position="258"/>
    </location>
</feature>
<evidence type="ECO:0000313" key="3">
    <source>
        <dbReference type="Proteomes" id="UP000298138"/>
    </source>
</evidence>
<dbReference type="EMBL" id="ML220144">
    <property type="protein sequence ID" value="TGZ78170.1"/>
    <property type="molecule type" value="Genomic_DNA"/>
</dbReference>
<evidence type="ECO:0008006" key="4">
    <source>
        <dbReference type="Google" id="ProtNLM"/>
    </source>
</evidence>
<dbReference type="STRING" id="341454.A0A4S2MM76"/>
<name>A0A4S2MM76_9PEZI</name>
<protein>
    <recommendedName>
        <fullName evidence="4">VWFA domain-containing protein</fullName>
    </recommendedName>
</protein>
<dbReference type="OrthoDB" id="2142040at2759"/>
<dbReference type="Proteomes" id="UP000298138">
    <property type="component" value="Unassembled WGS sequence"/>
</dbReference>
<dbReference type="SUPFAM" id="SSF53300">
    <property type="entry name" value="vWA-like"/>
    <property type="match status" value="1"/>
</dbReference>
<gene>
    <name evidence="2" type="ORF">EX30DRAFT_163592</name>
</gene>
<feature type="region of interest" description="Disordered" evidence="1">
    <location>
        <begin position="53"/>
        <end position="84"/>
    </location>
</feature>
<evidence type="ECO:0000256" key="1">
    <source>
        <dbReference type="SAM" id="MobiDB-lite"/>
    </source>
</evidence>
<dbReference type="Gene3D" id="3.40.50.410">
    <property type="entry name" value="von Willebrand factor, type A domain"/>
    <property type="match status" value="1"/>
</dbReference>